<keyword evidence="13" id="KW-1133">Transmembrane helix</keyword>
<evidence type="ECO:0000259" key="15">
    <source>
        <dbReference type="PROSITE" id="PS50055"/>
    </source>
</evidence>
<evidence type="ECO:0000313" key="19">
    <source>
        <dbReference type="EMBL" id="ROT82117.1"/>
    </source>
</evidence>
<evidence type="ECO:0000256" key="13">
    <source>
        <dbReference type="SAM" id="Phobius"/>
    </source>
</evidence>
<dbReference type="InterPro" id="IPR003599">
    <property type="entry name" value="Ig_sub"/>
</dbReference>
<feature type="domain" description="Tyrosine-protein phosphatase" evidence="15">
    <location>
        <begin position="794"/>
        <end position="1068"/>
    </location>
</feature>
<evidence type="ECO:0000256" key="11">
    <source>
        <dbReference type="ARBA" id="ARBA00023319"/>
    </source>
</evidence>
<accession>A0A423U076</accession>
<dbReference type="InterPro" id="IPR013783">
    <property type="entry name" value="Ig-like_fold"/>
</dbReference>
<feature type="transmembrane region" description="Helical" evidence="13">
    <location>
        <begin position="1430"/>
        <end position="1454"/>
    </location>
</feature>
<evidence type="ECO:0000256" key="10">
    <source>
        <dbReference type="ARBA" id="ARBA00023170"/>
    </source>
</evidence>
<dbReference type="GO" id="GO:0016020">
    <property type="term" value="C:membrane"/>
    <property type="evidence" value="ECO:0007669"/>
    <property type="project" value="UniProtKB-SubCell"/>
</dbReference>
<evidence type="ECO:0000259" key="16">
    <source>
        <dbReference type="PROSITE" id="PS50056"/>
    </source>
</evidence>
<dbReference type="Pfam" id="PF00041">
    <property type="entry name" value="fn3"/>
    <property type="match status" value="2"/>
</dbReference>
<dbReference type="Gene3D" id="2.60.40.10">
    <property type="entry name" value="Immunoglobulins"/>
    <property type="match status" value="4"/>
</dbReference>
<feature type="transmembrane region" description="Helical" evidence="13">
    <location>
        <begin position="749"/>
        <end position="774"/>
    </location>
</feature>
<dbReference type="GO" id="GO:0004725">
    <property type="term" value="F:protein tyrosine phosphatase activity"/>
    <property type="evidence" value="ECO:0007669"/>
    <property type="project" value="UniProtKB-EC"/>
</dbReference>
<evidence type="ECO:0000256" key="7">
    <source>
        <dbReference type="ARBA" id="ARBA00022912"/>
    </source>
</evidence>
<dbReference type="CDD" id="cd00047">
    <property type="entry name" value="PTPc"/>
    <property type="match status" value="2"/>
</dbReference>
<dbReference type="SMART" id="SM00408">
    <property type="entry name" value="IGc2"/>
    <property type="match status" value="2"/>
</dbReference>
<dbReference type="InterPro" id="IPR016130">
    <property type="entry name" value="Tyr_Pase_AS"/>
</dbReference>
<feature type="domain" description="Fibronectin type-III" evidence="18">
    <location>
        <begin position="433"/>
        <end position="546"/>
    </location>
</feature>
<dbReference type="GO" id="GO:0048666">
    <property type="term" value="P:neuron development"/>
    <property type="evidence" value="ECO:0007669"/>
    <property type="project" value="UniProtKB-ARBA"/>
</dbReference>
<keyword evidence="7" id="KW-0904">Protein phosphatase</keyword>
<dbReference type="EMBL" id="QCYY01000882">
    <property type="protein sequence ID" value="ROT82117.1"/>
    <property type="molecule type" value="Genomic_DNA"/>
</dbReference>
<dbReference type="InterPro" id="IPR007110">
    <property type="entry name" value="Ig-like_dom"/>
</dbReference>
<dbReference type="PRINTS" id="PR00700">
    <property type="entry name" value="PRTYPHPHTASE"/>
</dbReference>
<dbReference type="PROSITE" id="PS50853">
    <property type="entry name" value="FN3"/>
    <property type="match status" value="2"/>
</dbReference>
<dbReference type="SMART" id="SM00060">
    <property type="entry name" value="FN3"/>
    <property type="match status" value="2"/>
</dbReference>
<organism evidence="19 20">
    <name type="scientific">Penaeus vannamei</name>
    <name type="common">Whiteleg shrimp</name>
    <name type="synonym">Litopenaeus vannamei</name>
    <dbReference type="NCBI Taxonomy" id="6689"/>
    <lineage>
        <taxon>Eukaryota</taxon>
        <taxon>Metazoa</taxon>
        <taxon>Ecdysozoa</taxon>
        <taxon>Arthropoda</taxon>
        <taxon>Crustacea</taxon>
        <taxon>Multicrustacea</taxon>
        <taxon>Malacostraca</taxon>
        <taxon>Eumalacostraca</taxon>
        <taxon>Eucarida</taxon>
        <taxon>Decapoda</taxon>
        <taxon>Dendrobranchiata</taxon>
        <taxon>Penaeoidea</taxon>
        <taxon>Penaeidae</taxon>
        <taxon>Penaeus</taxon>
    </lineage>
</organism>
<protein>
    <recommendedName>
        <fullName evidence="3">protein-tyrosine-phosphatase</fullName>
        <ecNumber evidence="3">3.1.3.48</ecNumber>
    </recommendedName>
</protein>
<keyword evidence="10" id="KW-0675">Receptor</keyword>
<keyword evidence="11" id="KW-0393">Immunoglobulin domain</keyword>
<dbReference type="InterPro" id="IPR003598">
    <property type="entry name" value="Ig_sub2"/>
</dbReference>
<dbReference type="FunFam" id="3.90.190.10:FF:000102">
    <property type="entry name" value="Receptor-type tyrosine-protein phosphatase"/>
    <property type="match status" value="2"/>
</dbReference>
<evidence type="ECO:0000256" key="5">
    <source>
        <dbReference type="ARBA" id="ARBA00022737"/>
    </source>
</evidence>
<name>A0A423U076_PENVA</name>
<dbReference type="SUPFAM" id="SSF49265">
    <property type="entry name" value="Fibronectin type III"/>
    <property type="match status" value="2"/>
</dbReference>
<dbReference type="InterPro" id="IPR003595">
    <property type="entry name" value="Tyr_Pase_cat"/>
</dbReference>
<reference evidence="19 20" key="2">
    <citation type="submission" date="2019-01" db="EMBL/GenBank/DDBJ databases">
        <title>The decoding of complex shrimp genome reveals the adaptation for benthos swimmer, frequently molting mechanism and breeding impact on genome.</title>
        <authorList>
            <person name="Sun Y."/>
            <person name="Gao Y."/>
            <person name="Yu Y."/>
        </authorList>
    </citation>
    <scope>NUCLEOTIDE SEQUENCE [LARGE SCALE GENOMIC DNA]</scope>
    <source>
        <tissue evidence="19">Muscle</tissue>
    </source>
</reference>
<comment type="catalytic activity">
    <reaction evidence="12">
        <text>O-phospho-L-tyrosyl-[protein] + H2O = L-tyrosyl-[protein] + phosphate</text>
        <dbReference type="Rhea" id="RHEA:10684"/>
        <dbReference type="Rhea" id="RHEA-COMP:10136"/>
        <dbReference type="Rhea" id="RHEA-COMP:20101"/>
        <dbReference type="ChEBI" id="CHEBI:15377"/>
        <dbReference type="ChEBI" id="CHEBI:43474"/>
        <dbReference type="ChEBI" id="CHEBI:46858"/>
        <dbReference type="ChEBI" id="CHEBI:61978"/>
        <dbReference type="EC" id="3.1.3.48"/>
    </reaction>
</comment>
<dbReference type="Proteomes" id="UP000283509">
    <property type="component" value="Unassembled WGS sequence"/>
</dbReference>
<dbReference type="InterPro" id="IPR013098">
    <property type="entry name" value="Ig_I-set"/>
</dbReference>
<dbReference type="Pfam" id="PF07679">
    <property type="entry name" value="I-set"/>
    <property type="match status" value="2"/>
</dbReference>
<evidence type="ECO:0000256" key="3">
    <source>
        <dbReference type="ARBA" id="ARBA00013064"/>
    </source>
</evidence>
<feature type="signal peptide" evidence="14">
    <location>
        <begin position="1"/>
        <end position="35"/>
    </location>
</feature>
<feature type="non-terminal residue" evidence="19">
    <location>
        <position position="1"/>
    </location>
</feature>
<keyword evidence="5" id="KW-0677">Repeat</keyword>
<comment type="caution">
    <text evidence="19">The sequence shown here is derived from an EMBL/GenBank/DDBJ whole genome shotgun (WGS) entry which is preliminary data.</text>
</comment>
<dbReference type="SUPFAM" id="SSF48726">
    <property type="entry name" value="Immunoglobulin"/>
    <property type="match status" value="2"/>
</dbReference>
<feature type="domain" description="Tyrosine-protein phosphatase" evidence="15">
    <location>
        <begin position="1100"/>
        <end position="1360"/>
    </location>
</feature>
<dbReference type="FunFam" id="2.60.40.10:FF:000032">
    <property type="entry name" value="palladin isoform X1"/>
    <property type="match status" value="1"/>
</dbReference>
<reference evidence="19 20" key="1">
    <citation type="submission" date="2018-04" db="EMBL/GenBank/DDBJ databases">
        <authorList>
            <person name="Zhang X."/>
            <person name="Yuan J."/>
            <person name="Li F."/>
            <person name="Xiang J."/>
        </authorList>
    </citation>
    <scope>NUCLEOTIDE SEQUENCE [LARGE SCALE GENOMIC DNA]</scope>
    <source>
        <tissue evidence="19">Muscle</tissue>
    </source>
</reference>
<dbReference type="PANTHER" id="PTHR19134:SF495">
    <property type="entry name" value="TYROSINE-PROTEIN PHOSPHATASE 69D"/>
    <property type="match status" value="1"/>
</dbReference>
<dbReference type="OrthoDB" id="6058203at2759"/>
<keyword evidence="4 14" id="KW-0732">Signal</keyword>
<evidence type="ECO:0000256" key="4">
    <source>
        <dbReference type="ARBA" id="ARBA00022729"/>
    </source>
</evidence>
<proteinExistence type="inferred from homology"/>
<keyword evidence="13" id="KW-0812">Transmembrane</keyword>
<dbReference type="InterPro" id="IPR036116">
    <property type="entry name" value="FN3_sf"/>
</dbReference>
<feature type="chain" id="PRO_5019215279" description="protein-tyrosine-phosphatase" evidence="14">
    <location>
        <begin position="36"/>
        <end position="1464"/>
    </location>
</feature>
<feature type="domain" description="Ig-like" evidence="17">
    <location>
        <begin position="32"/>
        <end position="129"/>
    </location>
</feature>
<dbReference type="SMART" id="SM00194">
    <property type="entry name" value="PTPc"/>
    <property type="match status" value="2"/>
</dbReference>
<evidence type="ECO:0000259" key="18">
    <source>
        <dbReference type="PROSITE" id="PS50853"/>
    </source>
</evidence>
<dbReference type="InterPro" id="IPR003961">
    <property type="entry name" value="FN3_dom"/>
</dbReference>
<dbReference type="SUPFAM" id="SSF52799">
    <property type="entry name" value="(Phosphotyrosine protein) phosphatases II"/>
    <property type="match status" value="2"/>
</dbReference>
<dbReference type="CDD" id="cd00096">
    <property type="entry name" value="Ig"/>
    <property type="match status" value="1"/>
</dbReference>
<keyword evidence="8 13" id="KW-0472">Membrane</keyword>
<evidence type="ECO:0000256" key="6">
    <source>
        <dbReference type="ARBA" id="ARBA00022801"/>
    </source>
</evidence>
<comment type="subcellular location">
    <subcellularLocation>
        <location evidence="1">Membrane</location>
        <topology evidence="1">Single-pass membrane protein</topology>
    </subcellularLocation>
</comment>
<evidence type="ECO:0000256" key="14">
    <source>
        <dbReference type="SAM" id="SignalP"/>
    </source>
</evidence>
<keyword evidence="6" id="KW-0378">Hydrolase</keyword>
<evidence type="ECO:0000256" key="8">
    <source>
        <dbReference type="ARBA" id="ARBA00023136"/>
    </source>
</evidence>
<dbReference type="PROSITE" id="PS50055">
    <property type="entry name" value="TYR_PHOSPHATASE_PTP"/>
    <property type="match status" value="2"/>
</dbReference>
<evidence type="ECO:0000256" key="12">
    <source>
        <dbReference type="ARBA" id="ARBA00051722"/>
    </source>
</evidence>
<dbReference type="PANTHER" id="PTHR19134">
    <property type="entry name" value="RECEPTOR-TYPE TYROSINE-PROTEIN PHOSPHATASE"/>
    <property type="match status" value="1"/>
</dbReference>
<dbReference type="STRING" id="6689.A0A423U076"/>
<dbReference type="GO" id="GO:0009653">
    <property type="term" value="P:anatomical structure morphogenesis"/>
    <property type="evidence" value="ECO:0007669"/>
    <property type="project" value="UniProtKB-ARBA"/>
</dbReference>
<dbReference type="Gene3D" id="3.90.190.10">
    <property type="entry name" value="Protein tyrosine phosphatase superfamily"/>
    <property type="match status" value="2"/>
</dbReference>
<dbReference type="PROSITE" id="PS50056">
    <property type="entry name" value="TYR_PHOSPHATASE_2"/>
    <property type="match status" value="2"/>
</dbReference>
<gene>
    <name evidence="19" type="ORF">C7M84_024703</name>
</gene>
<dbReference type="PROSITE" id="PS00383">
    <property type="entry name" value="TYR_PHOSPHATASE_1"/>
    <property type="match status" value="2"/>
</dbReference>
<sequence>PVGVTMERANFRVRMARHLLLLLLFVAPLAPPTGSQRIRELKVEVGDNEPHAGANVTISCRGRGDQLQWRHGHRNITQDGVRYHVKTETDKENIMSTLTIFRVALRDSGRYHCRVNKTNKDKVADKNVTIHVQAPPVLKEARNFTVRAGLKAKLSCTFEAFPAPEVFWIKDKEQLDKKKGYNVETSKESDLHLSDLLIENVTLKDNGTYECKASNTIGNGDQSGTPVLLVQDSPEVNLTKVRAVGPKEIQAEWSVKENNAPVHEMKILVARAESNFEEQSEVIAESTNKVLEDVGTPGEEIHLKVVVANEVGETESREEIVTLLTEEPKFTPNASPRGTTVDSLTVGWSQPDEEMKEFVGYYLLSLTDPNTGDAQQAMKPAPASDHMFTGLKPATQYQFMVKACMDVFADEKRDCGNFSAPVFGMTLNGVPDRISDLLLECEHSVNKVPSTIKILWQPPKNPNGVIDHYKIEIVETASYINGDGQRRYYNNDYRQNVAGSLRNYTFYNALPNTNYTIKVYAGSRHRYSSSMNAVCSMPVWVPTPERISWWKYPHDGRTVLRLPVPRASERNGTICCHRIVIVKLSKGETIHSIAEPKDLPLSTYDEVHRSPSASGAYVAEAFSRWSVKDKYLLLGDGKVVGNWSEGCAACLGEMMPMGEAAASTSNESRIKRAMTRGNRRSLLSLQVLPPVVDGILSQESNYTGFVILSVQATTGQPLTAYSDFFPVIQPVKDIPYSNDQPTHISQMQIIYVAAGLFTFLLLLTIGLCSLLCFYRRRNKHLEEEEVTESLSGSLGRIFRSLRRSHTLMSQPAVDALPEKFYDRTSRASDLIENAPKNRYPDIKAYDQTRVKLSQINGAVGTDYINANYVLGYKERKKFICAQGPMDTTVDDFWRMIVEQRCGVCVMLTNLEETGKIKCVKYWPEAGQIKTFGNITVHLIKEKAYSDYMVRTLRAEWGEPDDPQTHEVLQYHYLLWKDFIAPEHPTGVLSFLRRINEAYSHDQGPLLVHCSAGVGRTGTLVALDSLVMELDEEGQASIFNFICDLRHQRNFLVQSLKQYVFIHRALMEYSQFGNTELTISQLKEVYSNHTHHDSLDDSSPLEKEFERLGKVVEDRKAFAIATSEENKPKNRYDFLLPYDNNRVILAPLPTKPSSTYINASFVTGYDLAESFIVTQDPMENTIADFWRMVFDQEVTTIVMLSELGSGEGCCNKYWPDDEEQYEHISVKLVSSESYPKYSSRSFLLTNTKNGDALTVTQFHYIGWSGALGEVPLVTYGIMEIITRVQAHTDASLSTAAPTLVHCSGGGDRSSVYACLNNCLRQLRREGRVDLFQTARRIRALRQFQLQEFVVYIRICLSVRSVCALSLLSPPVSPYEPLVLPCSCYLRGRLSIFINSPPCSVPKMTHPTRALLPVIIWPPHVHEGGDRLPPCLASVLIGNLCISCSFSLLFALHYLLSVLDLVFYNQ</sequence>
<evidence type="ECO:0000256" key="1">
    <source>
        <dbReference type="ARBA" id="ARBA00004167"/>
    </source>
</evidence>
<feature type="domain" description="Tyrosine specific protein phosphatases" evidence="16">
    <location>
        <begin position="988"/>
        <end position="1059"/>
    </location>
</feature>
<dbReference type="PROSITE" id="PS50835">
    <property type="entry name" value="IG_LIKE"/>
    <property type="match status" value="2"/>
</dbReference>
<keyword evidence="9" id="KW-1015">Disulfide bond</keyword>
<dbReference type="SMART" id="SM00404">
    <property type="entry name" value="PTPc_motif"/>
    <property type="match status" value="2"/>
</dbReference>
<feature type="domain" description="Fibronectin type-III" evidence="18">
    <location>
        <begin position="328"/>
        <end position="429"/>
    </location>
</feature>
<comment type="similarity">
    <text evidence="2">Belongs to the protein-tyrosine phosphatase family. Receptor class 2A subfamily.</text>
</comment>
<feature type="domain" description="Tyrosine specific protein phosphatases" evidence="16">
    <location>
        <begin position="1277"/>
        <end position="1351"/>
    </location>
</feature>
<evidence type="ECO:0000259" key="17">
    <source>
        <dbReference type="PROSITE" id="PS50835"/>
    </source>
</evidence>
<evidence type="ECO:0000256" key="9">
    <source>
        <dbReference type="ARBA" id="ARBA00023157"/>
    </source>
</evidence>
<evidence type="ECO:0000256" key="2">
    <source>
        <dbReference type="ARBA" id="ARBA00010504"/>
    </source>
</evidence>
<dbReference type="EC" id="3.1.3.48" evidence="3"/>
<dbReference type="InterPro" id="IPR050348">
    <property type="entry name" value="Protein-Tyr_Phosphatase"/>
</dbReference>
<keyword evidence="20" id="KW-1185">Reference proteome</keyword>
<dbReference type="InterPro" id="IPR000242">
    <property type="entry name" value="PTP_cat"/>
</dbReference>
<dbReference type="Pfam" id="PF00102">
    <property type="entry name" value="Y_phosphatase"/>
    <property type="match status" value="2"/>
</dbReference>
<dbReference type="InterPro" id="IPR000387">
    <property type="entry name" value="Tyr_Pase_dom"/>
</dbReference>
<dbReference type="InterPro" id="IPR029021">
    <property type="entry name" value="Prot-tyrosine_phosphatase-like"/>
</dbReference>
<dbReference type="CDD" id="cd00063">
    <property type="entry name" value="FN3"/>
    <property type="match status" value="2"/>
</dbReference>
<dbReference type="InterPro" id="IPR036179">
    <property type="entry name" value="Ig-like_dom_sf"/>
</dbReference>
<evidence type="ECO:0000313" key="20">
    <source>
        <dbReference type="Proteomes" id="UP000283509"/>
    </source>
</evidence>
<feature type="domain" description="Ig-like" evidence="17">
    <location>
        <begin position="135"/>
        <end position="229"/>
    </location>
</feature>
<dbReference type="SMART" id="SM00409">
    <property type="entry name" value="IG"/>
    <property type="match status" value="2"/>
</dbReference>